<evidence type="ECO:0000313" key="1">
    <source>
        <dbReference type="EMBL" id="KAK3877015.1"/>
    </source>
</evidence>
<dbReference type="AlphaFoldDB" id="A0AAE1KP05"/>
<sequence>MHYCSEPNDNKGVCWRPHLLARQVVAAVVDVRDEGGRMGGLVGGRCPLEGGRAGREVMGQVGKRGWCPV</sequence>
<reference evidence="1" key="1">
    <citation type="submission" date="2023-10" db="EMBL/GenBank/DDBJ databases">
        <title>Genome assemblies of two species of porcelain crab, Petrolisthes cinctipes and Petrolisthes manimaculis (Anomura: Porcellanidae).</title>
        <authorList>
            <person name="Angst P."/>
        </authorList>
    </citation>
    <scope>NUCLEOTIDE SEQUENCE</scope>
    <source>
        <strain evidence="1">PB745_01</strain>
        <tissue evidence="1">Gill</tissue>
    </source>
</reference>
<protein>
    <submittedName>
        <fullName evidence="1">Uncharacterized protein</fullName>
    </submittedName>
</protein>
<name>A0AAE1KP05_PETCI</name>
<organism evidence="1 2">
    <name type="scientific">Petrolisthes cinctipes</name>
    <name type="common">Flat porcelain crab</name>
    <dbReference type="NCBI Taxonomy" id="88211"/>
    <lineage>
        <taxon>Eukaryota</taxon>
        <taxon>Metazoa</taxon>
        <taxon>Ecdysozoa</taxon>
        <taxon>Arthropoda</taxon>
        <taxon>Crustacea</taxon>
        <taxon>Multicrustacea</taxon>
        <taxon>Malacostraca</taxon>
        <taxon>Eumalacostraca</taxon>
        <taxon>Eucarida</taxon>
        <taxon>Decapoda</taxon>
        <taxon>Pleocyemata</taxon>
        <taxon>Anomura</taxon>
        <taxon>Galatheoidea</taxon>
        <taxon>Porcellanidae</taxon>
        <taxon>Petrolisthes</taxon>
    </lineage>
</organism>
<evidence type="ECO:0000313" key="2">
    <source>
        <dbReference type="Proteomes" id="UP001286313"/>
    </source>
</evidence>
<comment type="caution">
    <text evidence="1">The sequence shown here is derived from an EMBL/GenBank/DDBJ whole genome shotgun (WGS) entry which is preliminary data.</text>
</comment>
<dbReference type="EMBL" id="JAWQEG010001734">
    <property type="protein sequence ID" value="KAK3877015.1"/>
    <property type="molecule type" value="Genomic_DNA"/>
</dbReference>
<proteinExistence type="predicted"/>
<accession>A0AAE1KP05</accession>
<keyword evidence="2" id="KW-1185">Reference proteome</keyword>
<gene>
    <name evidence="1" type="ORF">Pcinc_018231</name>
</gene>
<dbReference type="Proteomes" id="UP001286313">
    <property type="component" value="Unassembled WGS sequence"/>
</dbReference>